<sequence length="114" mass="12635">MVVSLEMQAAEPSKAHQEASISSGVPFRENLGQISPKAGLLGKLVGIPHAAQQLGCDHRVHGEDVCFKSNIKSDSQIRYVRKRRKVHESKLKWADKVSALETRRHHNSTPATCK</sequence>
<proteinExistence type="predicted"/>
<dbReference type="Proteomes" id="UP000308267">
    <property type="component" value="Unassembled WGS sequence"/>
</dbReference>
<organism evidence="1 2">
    <name type="scientific">Opisthorchis felineus</name>
    <dbReference type="NCBI Taxonomy" id="147828"/>
    <lineage>
        <taxon>Eukaryota</taxon>
        <taxon>Metazoa</taxon>
        <taxon>Spiralia</taxon>
        <taxon>Lophotrochozoa</taxon>
        <taxon>Platyhelminthes</taxon>
        <taxon>Trematoda</taxon>
        <taxon>Digenea</taxon>
        <taxon>Opisthorchiida</taxon>
        <taxon>Opisthorchiata</taxon>
        <taxon>Opisthorchiidae</taxon>
        <taxon>Opisthorchis</taxon>
    </lineage>
</organism>
<accession>A0A4S2LXT0</accession>
<dbReference type="EMBL" id="SJOL01006350">
    <property type="protein sequence ID" value="TGZ68702.1"/>
    <property type="molecule type" value="Genomic_DNA"/>
</dbReference>
<keyword evidence="2" id="KW-1185">Reference proteome</keyword>
<reference evidence="1 2" key="1">
    <citation type="journal article" date="2019" name="BMC Genomics">
        <title>New insights from Opisthorchis felineus genome: update on genomics of the epidemiologically important liver flukes.</title>
        <authorList>
            <person name="Ershov N.I."/>
            <person name="Mordvinov V.A."/>
            <person name="Prokhortchouk E.B."/>
            <person name="Pakharukova M.Y."/>
            <person name="Gunbin K.V."/>
            <person name="Ustyantsev K."/>
            <person name="Genaev M.A."/>
            <person name="Blinov A.G."/>
            <person name="Mazur A."/>
            <person name="Boulygina E."/>
            <person name="Tsygankova S."/>
            <person name="Khrameeva E."/>
            <person name="Chekanov N."/>
            <person name="Fan G."/>
            <person name="Xiao A."/>
            <person name="Zhang H."/>
            <person name="Xu X."/>
            <person name="Yang H."/>
            <person name="Solovyev V."/>
            <person name="Lee S.M."/>
            <person name="Liu X."/>
            <person name="Afonnikov D.A."/>
            <person name="Skryabin K.G."/>
        </authorList>
    </citation>
    <scope>NUCLEOTIDE SEQUENCE [LARGE SCALE GENOMIC DNA]</scope>
    <source>
        <strain evidence="1">AK-0245</strain>
        <tissue evidence="1">Whole organism</tissue>
    </source>
</reference>
<evidence type="ECO:0000313" key="2">
    <source>
        <dbReference type="Proteomes" id="UP000308267"/>
    </source>
</evidence>
<gene>
    <name evidence="1" type="ORF">CRM22_004121</name>
</gene>
<comment type="caution">
    <text evidence="1">The sequence shown here is derived from an EMBL/GenBank/DDBJ whole genome shotgun (WGS) entry which is preliminary data.</text>
</comment>
<evidence type="ECO:0000313" key="1">
    <source>
        <dbReference type="EMBL" id="TGZ68702.1"/>
    </source>
</evidence>
<dbReference type="AlphaFoldDB" id="A0A4S2LXT0"/>
<name>A0A4S2LXT0_OPIFE</name>
<protein>
    <submittedName>
        <fullName evidence="1">Uncharacterized protein</fullName>
    </submittedName>
</protein>